<organism evidence="1 2">
    <name type="scientific">Ktedonosporobacter rubrisoli</name>
    <dbReference type="NCBI Taxonomy" id="2509675"/>
    <lineage>
        <taxon>Bacteria</taxon>
        <taxon>Bacillati</taxon>
        <taxon>Chloroflexota</taxon>
        <taxon>Ktedonobacteria</taxon>
        <taxon>Ktedonobacterales</taxon>
        <taxon>Ktedonosporobacteraceae</taxon>
        <taxon>Ktedonosporobacter</taxon>
    </lineage>
</organism>
<dbReference type="SUPFAM" id="SSF53335">
    <property type="entry name" value="S-adenosyl-L-methionine-dependent methyltransferases"/>
    <property type="match status" value="1"/>
</dbReference>
<protein>
    <submittedName>
        <fullName evidence="1">Class I SAM-dependent methyltransferase</fullName>
    </submittedName>
</protein>
<sequence length="235" mass="27631">MLEEIYTSGEFQQKNPTWHVEDSPWKAKQIMRMLEQRQIRLRTICEVGCGVGEILKQMQEQMSTECAFWGYEISPQAIELCRSRENAKLHFRLQDIRKEEGVYFDAILLIDVIEHLEDYLGFLRDIRPKSQYKIIHLPLELTVNMVLSGKLIKSRENYGHLHHFVKDTALQMVRDAGYEVLDYFYTHMANELPSDNARYEIKRKLLKLPRKLFYALNQDLAVRVLGGSNILILAQ</sequence>
<dbReference type="CDD" id="cd02440">
    <property type="entry name" value="AdoMet_MTases"/>
    <property type="match status" value="1"/>
</dbReference>
<reference evidence="1 2" key="1">
    <citation type="submission" date="2019-01" db="EMBL/GenBank/DDBJ databases">
        <title>Ktedonosporobacter rubrisoli SCAWS-G2.</title>
        <authorList>
            <person name="Huang Y."/>
            <person name="Yan B."/>
        </authorList>
    </citation>
    <scope>NUCLEOTIDE SEQUENCE [LARGE SCALE GENOMIC DNA]</scope>
    <source>
        <strain evidence="1 2">SCAWS-G2</strain>
    </source>
</reference>
<dbReference type="Proteomes" id="UP000290365">
    <property type="component" value="Chromosome"/>
</dbReference>
<dbReference type="OrthoDB" id="9810247at2"/>
<evidence type="ECO:0000313" key="1">
    <source>
        <dbReference type="EMBL" id="QBD83239.1"/>
    </source>
</evidence>
<dbReference type="Gene3D" id="3.40.50.150">
    <property type="entry name" value="Vaccinia Virus protein VP39"/>
    <property type="match status" value="1"/>
</dbReference>
<proteinExistence type="predicted"/>
<dbReference type="RefSeq" id="WP_129894305.1">
    <property type="nucleotide sequence ID" value="NZ_CP035758.1"/>
</dbReference>
<keyword evidence="1" id="KW-0808">Transferase</keyword>
<evidence type="ECO:0000313" key="2">
    <source>
        <dbReference type="Proteomes" id="UP000290365"/>
    </source>
</evidence>
<keyword evidence="1" id="KW-0489">Methyltransferase</keyword>
<dbReference type="GO" id="GO:0008168">
    <property type="term" value="F:methyltransferase activity"/>
    <property type="evidence" value="ECO:0007669"/>
    <property type="project" value="UniProtKB-KW"/>
</dbReference>
<accession>A0A4P6K4R3</accession>
<dbReference type="InterPro" id="IPR029063">
    <property type="entry name" value="SAM-dependent_MTases_sf"/>
</dbReference>
<dbReference type="AlphaFoldDB" id="A0A4P6K4R3"/>
<dbReference type="KEGG" id="kbs:EPA93_47670"/>
<dbReference type="EMBL" id="CP035758">
    <property type="protein sequence ID" value="QBD83239.1"/>
    <property type="molecule type" value="Genomic_DNA"/>
</dbReference>
<dbReference type="Pfam" id="PF13489">
    <property type="entry name" value="Methyltransf_23"/>
    <property type="match status" value="1"/>
</dbReference>
<dbReference type="GO" id="GO:0032259">
    <property type="term" value="P:methylation"/>
    <property type="evidence" value="ECO:0007669"/>
    <property type="project" value="UniProtKB-KW"/>
</dbReference>
<name>A0A4P6K4R3_KTERU</name>
<keyword evidence="2" id="KW-1185">Reference proteome</keyword>
<gene>
    <name evidence="1" type="ORF">EPA93_47670</name>
</gene>